<name>A0A1J9PUS0_9EURO</name>
<feature type="region of interest" description="Disordered" evidence="2">
    <location>
        <begin position="565"/>
        <end position="584"/>
    </location>
</feature>
<proteinExistence type="predicted"/>
<feature type="domain" description="C3H1-type" evidence="3">
    <location>
        <begin position="159"/>
        <end position="188"/>
    </location>
</feature>
<evidence type="ECO:0000259" key="3">
    <source>
        <dbReference type="PROSITE" id="PS50103"/>
    </source>
</evidence>
<feature type="region of interest" description="Disordered" evidence="2">
    <location>
        <begin position="433"/>
        <end position="466"/>
    </location>
</feature>
<evidence type="ECO:0000313" key="5">
    <source>
        <dbReference type="Proteomes" id="UP000182235"/>
    </source>
</evidence>
<dbReference type="Proteomes" id="UP000182235">
    <property type="component" value="Unassembled WGS sequence"/>
</dbReference>
<keyword evidence="1" id="KW-0479">Metal-binding</keyword>
<dbReference type="PROSITE" id="PS50103">
    <property type="entry name" value="ZF_C3H1"/>
    <property type="match status" value="1"/>
</dbReference>
<dbReference type="OrthoDB" id="5355510at2759"/>
<keyword evidence="5" id="KW-1185">Reference proteome</keyword>
<accession>A0A1J9PUS0</accession>
<feature type="region of interest" description="Disordered" evidence="2">
    <location>
        <begin position="137"/>
        <end position="158"/>
    </location>
</feature>
<evidence type="ECO:0000256" key="1">
    <source>
        <dbReference type="PROSITE-ProRule" id="PRU00723"/>
    </source>
</evidence>
<dbReference type="EMBL" id="LGRN01000523">
    <property type="protein sequence ID" value="OJD11611.1"/>
    <property type="molecule type" value="Genomic_DNA"/>
</dbReference>
<feature type="compositionally biased region" description="Polar residues" evidence="2">
    <location>
        <begin position="530"/>
        <end position="542"/>
    </location>
</feature>
<keyword evidence="1" id="KW-0862">Zinc</keyword>
<feature type="zinc finger region" description="C3H1-type" evidence="1">
    <location>
        <begin position="159"/>
        <end position="188"/>
    </location>
</feature>
<dbReference type="VEuPathDB" id="FungiDB:AJ78_07655"/>
<reference evidence="4 5" key="1">
    <citation type="submission" date="2015-07" db="EMBL/GenBank/DDBJ databases">
        <title>Emmonsia species relationships and genome sequence.</title>
        <authorList>
            <consortium name="The Broad Institute Genomics Platform"/>
            <person name="Cuomo C.A."/>
            <person name="Munoz J.F."/>
            <person name="Imamovic A."/>
            <person name="Priest M.E."/>
            <person name="Young S."/>
            <person name="Clay O.K."/>
            <person name="McEwen J.G."/>
        </authorList>
    </citation>
    <scope>NUCLEOTIDE SEQUENCE [LARGE SCALE GENOMIC DNA]</scope>
    <source>
        <strain evidence="4 5">UAMH 9510</strain>
    </source>
</reference>
<dbReference type="GO" id="GO:0008270">
    <property type="term" value="F:zinc ion binding"/>
    <property type="evidence" value="ECO:0007669"/>
    <property type="project" value="UniProtKB-KW"/>
</dbReference>
<protein>
    <recommendedName>
        <fullName evidence="3">C3H1-type domain-containing protein</fullName>
    </recommendedName>
</protein>
<dbReference type="InterPro" id="IPR000571">
    <property type="entry name" value="Znf_CCCH"/>
</dbReference>
<evidence type="ECO:0000313" key="4">
    <source>
        <dbReference type="EMBL" id="OJD11611.1"/>
    </source>
</evidence>
<gene>
    <name evidence="4" type="ORF">AJ78_07655</name>
</gene>
<sequence length="584" mass="62896">MQPEFCITRPNGGVTALIAVDELPPSVSIRGVPRCLGQIDHAHGITNVGTASARGQFYTIDVAVEAITPPLNIGLANGMPNEEMTMEPQSTITIGGNGIFRRPGTVETTSEERNIVACRNDVNDNSAANTGQEIAKLDGISPTQRRKSGSQNPNYPKTPPKKEYCSFWIRRGECDYSQQGCLFKHEMPRDPETLGRLGLRDIPRWYREKYKVKSIVGPDGMDTGANVNCGWRPMGPMHPASSPVANYGLPPPRFHVGVAETGSANGGPRYTPAGTIIAPTGVRLVGDAGTDMLPASIGSSVSGENEMTVSMANANPVWKDFKFFSQAQNMLPRIPTPYLDCNHSMSTIGCSTVHVPVGCCASTSAVNTRAPSITYVNTANTVTNEHDIDRSSAVHSHSQTAASRTNSSWPLAYCNSDEIPSSLLSPFQSMAVTEPHVPRTPKRHTNNQSKPHFLQSQTPHVSTSTTPLPTDDAFHKAATPTTNSHVGLLSSFSSPIPSPTRTQSFRSSHSAWTIEPTRATATPLPLENAASTGTSHFGSPNPSLKPIGFNQNGENWRQRRMKQIAENDPFGLGLKNDARHPSSG</sequence>
<dbReference type="AlphaFoldDB" id="A0A1J9PUS0"/>
<keyword evidence="1" id="KW-0863">Zinc-finger</keyword>
<organism evidence="4 5">
    <name type="scientific">Emergomyces pasteurianus Ep9510</name>
    <dbReference type="NCBI Taxonomy" id="1447872"/>
    <lineage>
        <taxon>Eukaryota</taxon>
        <taxon>Fungi</taxon>
        <taxon>Dikarya</taxon>
        <taxon>Ascomycota</taxon>
        <taxon>Pezizomycotina</taxon>
        <taxon>Eurotiomycetes</taxon>
        <taxon>Eurotiomycetidae</taxon>
        <taxon>Onygenales</taxon>
        <taxon>Ajellomycetaceae</taxon>
        <taxon>Emergomyces</taxon>
    </lineage>
</organism>
<feature type="compositionally biased region" description="Polar residues" evidence="2">
    <location>
        <begin position="446"/>
        <end position="466"/>
    </location>
</feature>
<feature type="region of interest" description="Disordered" evidence="2">
    <location>
        <begin position="530"/>
        <end position="555"/>
    </location>
</feature>
<comment type="caution">
    <text evidence="4">The sequence shown here is derived from an EMBL/GenBank/DDBJ whole genome shotgun (WGS) entry which is preliminary data.</text>
</comment>
<evidence type="ECO:0000256" key="2">
    <source>
        <dbReference type="SAM" id="MobiDB-lite"/>
    </source>
</evidence>
<dbReference type="STRING" id="1447872.A0A1J9PUS0"/>